<evidence type="ECO:0000256" key="2">
    <source>
        <dbReference type="SAM" id="MobiDB-lite"/>
    </source>
</evidence>
<sequence length="192" mass="21697">MNPPLGALPNTWGRYTDFIDVDKQTFRCFSDNKIINLSQVNDNYLDCNDGSDEPGTAILSNGKFHCKNEGSVPKIINSWSVGDGICDCCDGSDELLNPHANCLNVCGPIKNQVSEINTTLKNNESQLFKTHEDNKKESTSFKNQPKFSKSDIQNSDNEIITEADINRVKFKYKTKNLSLIEYIFISLWKDFI</sequence>
<dbReference type="InterPro" id="IPR036055">
    <property type="entry name" value="LDL_receptor-like_sf"/>
</dbReference>
<feature type="region of interest" description="Disordered" evidence="2">
    <location>
        <begin position="129"/>
        <end position="153"/>
    </location>
</feature>
<dbReference type="PANTHER" id="PTHR12630:SF1">
    <property type="entry name" value="GLUCOSIDASE 2 SUBUNIT BETA"/>
    <property type="match status" value="1"/>
</dbReference>
<feature type="compositionally biased region" description="Polar residues" evidence="2">
    <location>
        <begin position="140"/>
        <end position="153"/>
    </location>
</feature>
<feature type="domain" description="Glucosidase II beta subunit N-terminal" evidence="3">
    <location>
        <begin position="22"/>
        <end position="140"/>
    </location>
</feature>
<dbReference type="Pfam" id="PF12999">
    <property type="entry name" value="PRKCSH-like"/>
    <property type="match status" value="1"/>
</dbReference>
<dbReference type="EMBL" id="JAPFFF010000001">
    <property type="protein sequence ID" value="KAK8898984.1"/>
    <property type="molecule type" value="Genomic_DNA"/>
</dbReference>
<dbReference type="SUPFAM" id="SSF57424">
    <property type="entry name" value="LDL receptor-like module"/>
    <property type="match status" value="1"/>
</dbReference>
<dbReference type="InterPro" id="IPR039794">
    <property type="entry name" value="Gtb1-like"/>
</dbReference>
<dbReference type="InterPro" id="IPR028146">
    <property type="entry name" value="PRKCSH_N"/>
</dbReference>
<accession>A0ABR2L6P4</accession>
<feature type="compositionally biased region" description="Basic and acidic residues" evidence="2">
    <location>
        <begin position="129"/>
        <end position="139"/>
    </location>
</feature>
<evidence type="ECO:0000313" key="5">
    <source>
        <dbReference type="Proteomes" id="UP001470230"/>
    </source>
</evidence>
<evidence type="ECO:0000256" key="1">
    <source>
        <dbReference type="ARBA" id="ARBA00023157"/>
    </source>
</evidence>
<dbReference type="Gene3D" id="4.10.400.10">
    <property type="entry name" value="Low-density Lipoprotein Receptor"/>
    <property type="match status" value="1"/>
</dbReference>
<proteinExistence type="predicted"/>
<dbReference type="PANTHER" id="PTHR12630">
    <property type="entry name" value="N-LINKED OLIGOSACCHARIDE PROCESSING"/>
    <property type="match status" value="1"/>
</dbReference>
<evidence type="ECO:0000313" key="4">
    <source>
        <dbReference type="EMBL" id="KAK8898984.1"/>
    </source>
</evidence>
<organism evidence="4 5">
    <name type="scientific">Tritrichomonas musculus</name>
    <dbReference type="NCBI Taxonomy" id="1915356"/>
    <lineage>
        <taxon>Eukaryota</taxon>
        <taxon>Metamonada</taxon>
        <taxon>Parabasalia</taxon>
        <taxon>Tritrichomonadida</taxon>
        <taxon>Tritrichomonadidae</taxon>
        <taxon>Tritrichomonas</taxon>
    </lineage>
</organism>
<keyword evidence="5" id="KW-1185">Reference proteome</keyword>
<dbReference type="Proteomes" id="UP001470230">
    <property type="component" value="Unassembled WGS sequence"/>
</dbReference>
<keyword evidence="1" id="KW-1015">Disulfide bond</keyword>
<reference evidence="4 5" key="1">
    <citation type="submission" date="2024-04" db="EMBL/GenBank/DDBJ databases">
        <title>Tritrichomonas musculus Genome.</title>
        <authorList>
            <person name="Alves-Ferreira E."/>
            <person name="Grigg M."/>
            <person name="Lorenzi H."/>
            <person name="Galac M."/>
        </authorList>
    </citation>
    <scope>NUCLEOTIDE SEQUENCE [LARGE SCALE GENOMIC DNA]</scope>
    <source>
        <strain evidence="4 5">EAF2021</strain>
    </source>
</reference>
<protein>
    <recommendedName>
        <fullName evidence="3">Glucosidase II beta subunit N-terminal domain-containing protein</fullName>
    </recommendedName>
</protein>
<comment type="caution">
    <text evidence="4">The sequence shown here is derived from an EMBL/GenBank/DDBJ whole genome shotgun (WGS) entry which is preliminary data.</text>
</comment>
<evidence type="ECO:0000259" key="3">
    <source>
        <dbReference type="Pfam" id="PF12999"/>
    </source>
</evidence>
<name>A0ABR2L6P4_9EUKA</name>
<gene>
    <name evidence="4" type="ORF">M9Y10_001280</name>
</gene>